<keyword evidence="3 7" id="KW-0349">Heme</keyword>
<dbReference type="GO" id="GO:0004497">
    <property type="term" value="F:monooxygenase activity"/>
    <property type="evidence" value="ECO:0007669"/>
    <property type="project" value="UniProtKB-KW"/>
</dbReference>
<comment type="cofactor">
    <cofactor evidence="1 7">
        <name>heme</name>
        <dbReference type="ChEBI" id="CHEBI:30413"/>
    </cofactor>
</comment>
<keyword evidence="4 7" id="KW-0479">Metal-binding</keyword>
<evidence type="ECO:0000256" key="7">
    <source>
        <dbReference type="PIRSR" id="PIRSR602403-1"/>
    </source>
</evidence>
<dbReference type="GO" id="GO:0016705">
    <property type="term" value="F:oxidoreductase activity, acting on paired donors, with incorporation or reduction of molecular oxygen"/>
    <property type="evidence" value="ECO:0007669"/>
    <property type="project" value="InterPro"/>
</dbReference>
<name>A0A4R8QN15_COLTR</name>
<dbReference type="GO" id="GO:0020037">
    <property type="term" value="F:heme binding"/>
    <property type="evidence" value="ECO:0007669"/>
    <property type="project" value="InterPro"/>
</dbReference>
<dbReference type="STRING" id="5466.A0A4R8QN15"/>
<keyword evidence="6 8" id="KW-0503">Monooxygenase</keyword>
<dbReference type="PANTHER" id="PTHR24305:SF166">
    <property type="entry name" value="CYTOCHROME P450 12A4, MITOCHONDRIAL-RELATED"/>
    <property type="match status" value="1"/>
</dbReference>
<proteinExistence type="inferred from homology"/>
<sequence length="319" mass="36261">MRHDFDTLHNHKHQLIQHYDAVFEPSVAKRIFLQINMLLPQRLVMKIPIKLNRFMIEGPGYLHDLCRSSVTRRRDQLESHDINSDHLDDLLSVMIRSKELEEQNTIDQMRTFLSVGHDTTASSGGWAMYLLCKNPSIKARLCAELDENGPYDVPDICRKLESLPLLNAICNETLRLYPALPITVREAACDTRILDTIVPKGTWVIMSLWAINRSRAIWGDRANDFRPDAWLTTEPGTGKVHVNNHGGASHAFSQISFLHGPRICIGEKFARAELRCLVAAMALHFDFELADPDEEKTHAGVFTARPNGGIILKLKRRLL</sequence>
<comment type="similarity">
    <text evidence="2">Belongs to the cytochrome P450 family.</text>
</comment>
<evidence type="ECO:0000313" key="8">
    <source>
        <dbReference type="EMBL" id="TDZ38586.1"/>
    </source>
</evidence>
<dbReference type="GO" id="GO:0005506">
    <property type="term" value="F:iron ion binding"/>
    <property type="evidence" value="ECO:0007669"/>
    <property type="project" value="InterPro"/>
</dbReference>
<keyword evidence="9" id="KW-1185">Reference proteome</keyword>
<dbReference type="PRINTS" id="PR00385">
    <property type="entry name" value="P450"/>
</dbReference>
<evidence type="ECO:0000256" key="1">
    <source>
        <dbReference type="ARBA" id="ARBA00001971"/>
    </source>
</evidence>
<dbReference type="InterPro" id="IPR001128">
    <property type="entry name" value="Cyt_P450"/>
</dbReference>
<keyword evidence="5 7" id="KW-0408">Iron</keyword>
<dbReference type="Pfam" id="PF00067">
    <property type="entry name" value="p450"/>
    <property type="match status" value="1"/>
</dbReference>
<keyword evidence="6 8" id="KW-0560">Oxidoreductase</keyword>
<organism evidence="8 9">
    <name type="scientific">Colletotrichum trifolii</name>
    <dbReference type="NCBI Taxonomy" id="5466"/>
    <lineage>
        <taxon>Eukaryota</taxon>
        <taxon>Fungi</taxon>
        <taxon>Dikarya</taxon>
        <taxon>Ascomycota</taxon>
        <taxon>Pezizomycotina</taxon>
        <taxon>Sordariomycetes</taxon>
        <taxon>Hypocreomycetidae</taxon>
        <taxon>Glomerellales</taxon>
        <taxon>Glomerellaceae</taxon>
        <taxon>Colletotrichum</taxon>
        <taxon>Colletotrichum orbiculare species complex</taxon>
    </lineage>
</organism>
<feature type="binding site" description="axial binding residue" evidence="7">
    <location>
        <position position="264"/>
    </location>
    <ligand>
        <name>heme</name>
        <dbReference type="ChEBI" id="CHEBI:30413"/>
    </ligand>
    <ligandPart>
        <name>Fe</name>
        <dbReference type="ChEBI" id="CHEBI:18248"/>
    </ligandPart>
</feature>
<dbReference type="AlphaFoldDB" id="A0A4R8QN15"/>
<dbReference type="InterPro" id="IPR002403">
    <property type="entry name" value="Cyt_P450_E_grp-IV"/>
</dbReference>
<dbReference type="Gene3D" id="1.10.630.10">
    <property type="entry name" value="Cytochrome P450"/>
    <property type="match status" value="1"/>
</dbReference>
<dbReference type="PANTHER" id="PTHR24305">
    <property type="entry name" value="CYTOCHROME P450"/>
    <property type="match status" value="1"/>
</dbReference>
<gene>
    <name evidence="8" type="ORF">CTRI78_v010816</name>
</gene>
<dbReference type="SUPFAM" id="SSF48264">
    <property type="entry name" value="Cytochrome P450"/>
    <property type="match status" value="1"/>
</dbReference>
<evidence type="ECO:0000256" key="6">
    <source>
        <dbReference type="ARBA" id="ARBA00023033"/>
    </source>
</evidence>
<dbReference type="InterPro" id="IPR036396">
    <property type="entry name" value="Cyt_P450_sf"/>
</dbReference>
<protein>
    <submittedName>
        <fullName evidence="8">Cytochrome P450 monooxygenase FUM15</fullName>
    </submittedName>
</protein>
<evidence type="ECO:0000256" key="2">
    <source>
        <dbReference type="ARBA" id="ARBA00010617"/>
    </source>
</evidence>
<reference evidence="8 9" key="1">
    <citation type="submission" date="2018-12" db="EMBL/GenBank/DDBJ databases">
        <title>Genome sequence and assembly of Colletotrichum trifolii.</title>
        <authorList>
            <person name="Gan P."/>
            <person name="Shirasu K."/>
        </authorList>
    </citation>
    <scope>NUCLEOTIDE SEQUENCE [LARGE SCALE GENOMIC DNA]</scope>
    <source>
        <strain evidence="8 9">543-2</strain>
    </source>
</reference>
<dbReference type="Proteomes" id="UP000295703">
    <property type="component" value="Unassembled WGS sequence"/>
</dbReference>
<evidence type="ECO:0000256" key="4">
    <source>
        <dbReference type="ARBA" id="ARBA00022723"/>
    </source>
</evidence>
<dbReference type="EMBL" id="RYZW01000194">
    <property type="protein sequence ID" value="TDZ38586.1"/>
    <property type="molecule type" value="Genomic_DNA"/>
</dbReference>
<accession>A0A4R8QN15</accession>
<evidence type="ECO:0000256" key="5">
    <source>
        <dbReference type="ARBA" id="ARBA00023004"/>
    </source>
</evidence>
<dbReference type="PRINTS" id="PR00465">
    <property type="entry name" value="EP450IV"/>
</dbReference>
<evidence type="ECO:0000313" key="9">
    <source>
        <dbReference type="Proteomes" id="UP000295703"/>
    </source>
</evidence>
<comment type="caution">
    <text evidence="8">The sequence shown here is derived from an EMBL/GenBank/DDBJ whole genome shotgun (WGS) entry which is preliminary data.</text>
</comment>
<dbReference type="InterPro" id="IPR050121">
    <property type="entry name" value="Cytochrome_P450_monoxygenase"/>
</dbReference>
<evidence type="ECO:0000256" key="3">
    <source>
        <dbReference type="ARBA" id="ARBA00022617"/>
    </source>
</evidence>